<dbReference type="InterPro" id="IPR013087">
    <property type="entry name" value="Znf_C2H2_type"/>
</dbReference>
<feature type="domain" description="C2H2-type" evidence="3">
    <location>
        <begin position="103"/>
        <end position="127"/>
    </location>
</feature>
<sequence>MMSSRAENGSHNTRKTNVWRPNHTCLICQDVCPSPRDKENHENQMKHKRKLLVYDFFAKEVPKSQKFIGSSVLWRRYTACDEQAMGLECLHELHFSFTSMPWWACSICYESGVLMEQADMHVFSMSHIETYLDEFHSDKFSKAKMVEDPLKVFDEMKRLCNKVFEEQGRENLPPECLIMDSHITGKDAMTRLAVKSSSYQPSYNLHMDSRKNGTTRKILECLICHQLLACNDELLKRVWDKHELSVDHRRAVAVTTFLEQFKFEGAVLPDVVTLKRPLTWRMEKDLSYGPVCGLKFLVIFNRGNFCRLCYTPVESIESHFSSEYHIMQFLAVSYPVKMFEALQYENEQSRRVHIDWFPRCLAAVLKLESHVFPTLMPALSPLGRDSNCLFCPVCLLALEVVKDIADGGEALWNFHCGKLSHFQFSIRRACLFFDKKFFVPMSSSVSKAPKMLHGHWFKVKVVCTLCARWFAHGRDPLIYNHIRSFEHFYHYVHANNRNLLSMLLVQKTRKASRELMLEWLQRLPCDDYDEMRSYSPQLTLRMLHWGNIPIRKVEAASHDSEHRPVFECLISMVDKVAGDNAENLVIPVKEALDLARVKVLALKEKDEKVERMLCRCMQCGLVFSTSVNAIVTNVWDSHLSSQGHFARFQAFMSNRLDMSGFSEKTSSYTVKPFKHQDPSNKVAWHWSAEKNAHDFVLTVIGLEDLVERRSSETDGIHSPDFFCRLCALVISRDPSSLEAHVRSMQHVLNFVHKYHPDTIMEIDSLPEGGKEMRKILAQLLKFHEPSNSHCIPIYDPVGEQKRKALIAMQKARDEERECQLVAEARRQAEEQQQKNEEKQRKQREVEIFQEERKRAGRIEKEIHGRGKRFEGKEFSSQKLHTEHKEATRKVKDDRETVSESERETKGAERSRRQDELRMLLDKEKQRLKALQMKEATQRHLIKEKDMFERTIRELEKRHEEIAVQRSIPSFVGSSRYMSSMHMKTRPIYPTNRTQEIYQQLRYETVSPDLLNEPVSRLETVSPDLHNEPVFHFETVSPRLQNRPVSRFETVSPDLLSAPVPSPTSPFSIPPSGKWRSQECASQTLFKTHVPFADTFEEQTRLEEAENAISRRVKQSELECQNVIARPSLRERKVDPYILNGSIIQSRDQLVDFIWRQGAERIPTNELPVKFNQKAAEIEGALGVDSLYEVVCVDCSDMDTFYCSMCGVWTTPNDMFEHLETTSHKLAYLFRNYKMYHQAIVSEPDFLARSAKLNEYAIKIWKMENPPRKVTNRLRSLLDRATIERIWPECITILDHSWKDEGRRVGRVEVPSPISKQVLNLIDEESIKLKKNEKLRELKQFEETINVKGKDKHSSSSKEREKKKDDKEKMKSNRSRKRRPTTPGKPKQRDNRRQTSPVRKRHRSRSLERRKSCNHRHLRDSSCSYSKHGHRDRSHSRNRGRSRSRSHATSPRISRRTIRRSRSRSKIENVIENSGLSWEATAAAFLTKLGDPRGAALVSQPSNNSTVFDEKVEQRRNFAQPQPTAHTSSLVNDFLEHQERLKKLQEILTISDSDEKAQMRKLLGVLITMQQEAERYGSINKSMVDKLYQEVGLKKSVDSTEQLLAQLCSQISHKSESNNKTVVDLHHTGSLSQKICNRKQVRRPWTVYLILNRVFSHHNRPILL</sequence>
<comment type="caution">
    <text evidence="5">The sequence shown here is derived from an EMBL/GenBank/DDBJ whole genome shotgun (WGS) entry which is preliminary data.</text>
</comment>
<evidence type="ECO:0000256" key="2">
    <source>
        <dbReference type="SAM" id="MobiDB-lite"/>
    </source>
</evidence>
<dbReference type="Proteomes" id="UP001196413">
    <property type="component" value="Unassembled WGS sequence"/>
</dbReference>
<dbReference type="EMBL" id="JAHQIW010006779">
    <property type="protein sequence ID" value="KAJ1370448.1"/>
    <property type="molecule type" value="Genomic_DNA"/>
</dbReference>
<accession>A0AAD5WIB1</accession>
<gene>
    <name evidence="5" type="ORF">KIN20_032173</name>
</gene>
<keyword evidence="6" id="KW-1185">Reference proteome</keyword>
<feature type="domain" description="U1-type" evidence="4">
    <location>
        <begin position="20"/>
        <end position="54"/>
    </location>
</feature>
<feature type="region of interest" description="Disordered" evidence="2">
    <location>
        <begin position="1345"/>
        <end position="1463"/>
    </location>
</feature>
<evidence type="ECO:0000259" key="3">
    <source>
        <dbReference type="SMART" id="SM00355"/>
    </source>
</evidence>
<feature type="domain" description="U1-type" evidence="4">
    <location>
        <begin position="718"/>
        <end position="754"/>
    </location>
</feature>
<dbReference type="GO" id="GO:0003676">
    <property type="term" value="F:nucleic acid binding"/>
    <property type="evidence" value="ECO:0007669"/>
    <property type="project" value="InterPro"/>
</dbReference>
<proteinExistence type="predicted"/>
<protein>
    <recommendedName>
        <fullName evidence="7">C2H2-type domain-containing protein</fullName>
    </recommendedName>
</protein>
<evidence type="ECO:0000313" key="5">
    <source>
        <dbReference type="EMBL" id="KAJ1370448.1"/>
    </source>
</evidence>
<dbReference type="GO" id="GO:0008270">
    <property type="term" value="F:zinc ion binding"/>
    <property type="evidence" value="ECO:0007669"/>
    <property type="project" value="InterPro"/>
</dbReference>
<name>A0AAD5WIB1_PARTN</name>
<dbReference type="SMART" id="SM00355">
    <property type="entry name" value="ZnF_C2H2"/>
    <property type="match status" value="4"/>
</dbReference>
<evidence type="ECO:0008006" key="7">
    <source>
        <dbReference type="Google" id="ProtNLM"/>
    </source>
</evidence>
<keyword evidence="1" id="KW-0175">Coiled coil</keyword>
<feature type="compositionally biased region" description="Basic and acidic residues" evidence="2">
    <location>
        <begin position="1347"/>
        <end position="1370"/>
    </location>
</feature>
<feature type="domain" description="C2H2-type" evidence="3">
    <location>
        <begin position="23"/>
        <end position="47"/>
    </location>
</feature>
<feature type="domain" description="C2H2-type" evidence="3">
    <location>
        <begin position="1200"/>
        <end position="1223"/>
    </location>
</feature>
<evidence type="ECO:0000256" key="1">
    <source>
        <dbReference type="SAM" id="Coils"/>
    </source>
</evidence>
<organism evidence="5 6">
    <name type="scientific">Parelaphostrongylus tenuis</name>
    <name type="common">Meningeal worm</name>
    <dbReference type="NCBI Taxonomy" id="148309"/>
    <lineage>
        <taxon>Eukaryota</taxon>
        <taxon>Metazoa</taxon>
        <taxon>Ecdysozoa</taxon>
        <taxon>Nematoda</taxon>
        <taxon>Chromadorea</taxon>
        <taxon>Rhabditida</taxon>
        <taxon>Rhabditina</taxon>
        <taxon>Rhabditomorpha</taxon>
        <taxon>Strongyloidea</taxon>
        <taxon>Metastrongylidae</taxon>
        <taxon>Parelaphostrongylus</taxon>
    </lineage>
</organism>
<evidence type="ECO:0000313" key="6">
    <source>
        <dbReference type="Proteomes" id="UP001196413"/>
    </source>
</evidence>
<evidence type="ECO:0000259" key="4">
    <source>
        <dbReference type="SMART" id="SM00451"/>
    </source>
</evidence>
<feature type="compositionally biased region" description="Basic residues" evidence="2">
    <location>
        <begin position="1426"/>
        <end position="1445"/>
    </location>
</feature>
<feature type="compositionally biased region" description="Basic residues" evidence="2">
    <location>
        <begin position="1452"/>
        <end position="1463"/>
    </location>
</feature>
<dbReference type="SMART" id="SM00451">
    <property type="entry name" value="ZnF_U1"/>
    <property type="match status" value="3"/>
</dbReference>
<feature type="region of interest" description="Disordered" evidence="2">
    <location>
        <begin position="856"/>
        <end position="916"/>
    </location>
</feature>
<feature type="domain" description="U1-type" evidence="4">
    <location>
        <begin position="1197"/>
        <end position="1230"/>
    </location>
</feature>
<feature type="coiled-coil region" evidence="1">
    <location>
        <begin position="811"/>
        <end position="851"/>
    </location>
</feature>
<feature type="domain" description="C2H2-type" evidence="3">
    <location>
        <begin position="721"/>
        <end position="746"/>
    </location>
</feature>
<dbReference type="InterPro" id="IPR003604">
    <property type="entry name" value="Matrin/U1-like-C_Znf_C2H2"/>
</dbReference>
<reference evidence="5" key="1">
    <citation type="submission" date="2021-06" db="EMBL/GenBank/DDBJ databases">
        <title>Parelaphostrongylus tenuis whole genome reference sequence.</title>
        <authorList>
            <person name="Garwood T.J."/>
            <person name="Larsen P.A."/>
            <person name="Fountain-Jones N.M."/>
            <person name="Garbe J.R."/>
            <person name="Macchietto M.G."/>
            <person name="Kania S.A."/>
            <person name="Gerhold R.W."/>
            <person name="Richards J.E."/>
            <person name="Wolf T.M."/>
        </authorList>
    </citation>
    <scope>NUCLEOTIDE SEQUENCE</scope>
    <source>
        <strain evidence="5">MNPRO001-30</strain>
        <tissue evidence="5">Meninges</tissue>
    </source>
</reference>